<evidence type="ECO:0000313" key="1">
    <source>
        <dbReference type="EMBL" id="KAK9862178.1"/>
    </source>
</evidence>
<protein>
    <submittedName>
        <fullName evidence="1">Uncharacterized protein</fullName>
    </submittedName>
</protein>
<keyword evidence="2" id="KW-1185">Reference proteome</keyword>
<comment type="caution">
    <text evidence="1">The sequence shown here is derived from an EMBL/GenBank/DDBJ whole genome shotgun (WGS) entry which is preliminary data.</text>
</comment>
<name>A0AAW1SYP9_9CHLO</name>
<sequence>MDGFPPATREYLVTSMRLVHENIVVKRCKFEFDARTRQFQQLFHGTKEEDDMVFKLLAGPKMMRLHGEQRIVAFTQAQRTLQFTQKHGGASSKEVRASILHQQSPIHSYLFDKQGKLLIANHKAAGKWRAKGMQDKEDINLINVLETDGQVADKAIALFDGLLEGEDLNVQEVIAVRNAMVVSTDLRQPMNLGDQLLHRSGLSNDVGQAMIDLLQEPEDVPCS</sequence>
<organism evidence="1 2">
    <name type="scientific">Apatococcus fuscideae</name>
    <dbReference type="NCBI Taxonomy" id="2026836"/>
    <lineage>
        <taxon>Eukaryota</taxon>
        <taxon>Viridiplantae</taxon>
        <taxon>Chlorophyta</taxon>
        <taxon>core chlorophytes</taxon>
        <taxon>Trebouxiophyceae</taxon>
        <taxon>Chlorellales</taxon>
        <taxon>Chlorellaceae</taxon>
        <taxon>Apatococcus</taxon>
    </lineage>
</organism>
<reference evidence="1 2" key="1">
    <citation type="journal article" date="2024" name="Nat. Commun.">
        <title>Phylogenomics reveals the evolutionary origins of lichenization in chlorophyte algae.</title>
        <authorList>
            <person name="Puginier C."/>
            <person name="Libourel C."/>
            <person name="Otte J."/>
            <person name="Skaloud P."/>
            <person name="Haon M."/>
            <person name="Grisel S."/>
            <person name="Petersen M."/>
            <person name="Berrin J.G."/>
            <person name="Delaux P.M."/>
            <person name="Dal Grande F."/>
            <person name="Keller J."/>
        </authorList>
    </citation>
    <scope>NUCLEOTIDE SEQUENCE [LARGE SCALE GENOMIC DNA]</scope>
    <source>
        <strain evidence="1 2">SAG 2523</strain>
    </source>
</reference>
<dbReference type="AlphaFoldDB" id="A0AAW1SYP9"/>
<evidence type="ECO:0000313" key="2">
    <source>
        <dbReference type="Proteomes" id="UP001485043"/>
    </source>
</evidence>
<proteinExistence type="predicted"/>
<accession>A0AAW1SYP9</accession>
<dbReference type="EMBL" id="JALJOV010000644">
    <property type="protein sequence ID" value="KAK9862178.1"/>
    <property type="molecule type" value="Genomic_DNA"/>
</dbReference>
<gene>
    <name evidence="1" type="ORF">WJX84_007726</name>
</gene>
<dbReference type="Proteomes" id="UP001485043">
    <property type="component" value="Unassembled WGS sequence"/>
</dbReference>